<accession>A0A397NRE8</accession>
<organism evidence="2 3">
    <name type="scientific">Hephaestia caeni</name>
    <dbReference type="NCBI Taxonomy" id="645617"/>
    <lineage>
        <taxon>Bacteria</taxon>
        <taxon>Pseudomonadati</taxon>
        <taxon>Pseudomonadota</taxon>
        <taxon>Alphaproteobacteria</taxon>
        <taxon>Sphingomonadales</taxon>
        <taxon>Sphingomonadaceae</taxon>
        <taxon>Hephaestia</taxon>
    </lineage>
</organism>
<gene>
    <name evidence="2" type="ORF">DFR49_3655</name>
</gene>
<sequence>MPSSSPRATPRRSRTSEPLTARPLTSGEVALARHVFGDAIDYARATIARSKWAFFQPRRVVMAPRGCIHFHPTGTLYRDDFADAALTDQGLFIHEMTHIWQHQKGIFLPIARHPFCRYGYALHPGWPLARYGIEQQAEIVRHAFLLRAGARVAGAPSIDQYESVLPFRG</sequence>
<dbReference type="EMBL" id="QXDC01000004">
    <property type="protein sequence ID" value="RIA37767.1"/>
    <property type="molecule type" value="Genomic_DNA"/>
</dbReference>
<proteinExistence type="predicted"/>
<name>A0A397NRE8_9SPHN</name>
<evidence type="ECO:0000256" key="1">
    <source>
        <dbReference type="SAM" id="MobiDB-lite"/>
    </source>
</evidence>
<protein>
    <recommendedName>
        <fullName evidence="4">Vgr related protein</fullName>
    </recommendedName>
</protein>
<dbReference type="Proteomes" id="UP000266568">
    <property type="component" value="Unassembled WGS sequence"/>
</dbReference>
<keyword evidence="3" id="KW-1185">Reference proteome</keyword>
<feature type="region of interest" description="Disordered" evidence="1">
    <location>
        <begin position="1"/>
        <end position="20"/>
    </location>
</feature>
<evidence type="ECO:0000313" key="2">
    <source>
        <dbReference type="EMBL" id="RIA37767.1"/>
    </source>
</evidence>
<dbReference type="AlphaFoldDB" id="A0A397NRE8"/>
<reference evidence="2 3" key="1">
    <citation type="submission" date="2018-08" db="EMBL/GenBank/DDBJ databases">
        <title>Genomic Encyclopedia of Type Strains, Phase IV (KMG-IV): sequencing the most valuable type-strain genomes for metagenomic binning, comparative biology and taxonomic classification.</title>
        <authorList>
            <person name="Goeker M."/>
        </authorList>
    </citation>
    <scope>NUCLEOTIDE SEQUENCE [LARGE SCALE GENOMIC DNA]</scope>
    <source>
        <strain evidence="2 3">DSM 25527</strain>
    </source>
</reference>
<evidence type="ECO:0008006" key="4">
    <source>
        <dbReference type="Google" id="ProtNLM"/>
    </source>
</evidence>
<evidence type="ECO:0000313" key="3">
    <source>
        <dbReference type="Proteomes" id="UP000266568"/>
    </source>
</evidence>
<comment type="caution">
    <text evidence="2">The sequence shown here is derived from an EMBL/GenBank/DDBJ whole genome shotgun (WGS) entry which is preliminary data.</text>
</comment>